<keyword evidence="10 18" id="KW-1278">Translocase</keyword>
<evidence type="ECO:0000256" key="4">
    <source>
        <dbReference type="ARBA" id="ARBA00012944"/>
    </source>
</evidence>
<feature type="transmembrane region" description="Helical" evidence="18">
    <location>
        <begin position="223"/>
        <end position="248"/>
    </location>
</feature>
<comment type="similarity">
    <text evidence="3 18">Belongs to the complex I subunit 2 family.</text>
</comment>
<dbReference type="GO" id="GO:0008137">
    <property type="term" value="F:NADH dehydrogenase (ubiquinone) activity"/>
    <property type="evidence" value="ECO:0007669"/>
    <property type="project" value="UniProtKB-EC"/>
</dbReference>
<evidence type="ECO:0000256" key="15">
    <source>
        <dbReference type="ARBA" id="ARBA00023128"/>
    </source>
</evidence>
<keyword evidence="7 18" id="KW-0679">Respiratory chain</keyword>
<feature type="non-terminal residue" evidence="20">
    <location>
        <position position="1"/>
    </location>
</feature>
<dbReference type="CTD" id="4536"/>
<evidence type="ECO:0000256" key="11">
    <source>
        <dbReference type="ARBA" id="ARBA00022982"/>
    </source>
</evidence>
<keyword evidence="11 18" id="KW-0249">Electron transport</keyword>
<dbReference type="InterPro" id="IPR001750">
    <property type="entry name" value="ND/Mrp_TM"/>
</dbReference>
<dbReference type="EC" id="7.1.1.2" evidence="4 18"/>
<geneLocation type="mitochondrion" evidence="20"/>
<feature type="domain" description="NADH:quinone oxidoreductase/Mrp antiporter transmembrane" evidence="19">
    <location>
        <begin position="19"/>
        <end position="264"/>
    </location>
</feature>
<keyword evidence="12 18" id="KW-1133">Transmembrane helix</keyword>
<keyword evidence="9 18" id="KW-0999">Mitochondrion inner membrane</keyword>
<dbReference type="PRINTS" id="PR01436">
    <property type="entry name" value="NADHDHGNASE2"/>
</dbReference>
<evidence type="ECO:0000256" key="14">
    <source>
        <dbReference type="ARBA" id="ARBA00023075"/>
    </source>
</evidence>
<keyword evidence="6" id="KW-0813">Transport</keyword>
<proteinExistence type="inferred from homology"/>
<feature type="transmembrane region" description="Helical" evidence="18">
    <location>
        <begin position="192"/>
        <end position="211"/>
    </location>
</feature>
<feature type="transmembrane region" description="Helical" evidence="18">
    <location>
        <begin position="295"/>
        <end position="319"/>
    </location>
</feature>
<dbReference type="PANTHER" id="PTHR46552">
    <property type="entry name" value="NADH-UBIQUINONE OXIDOREDUCTASE CHAIN 2"/>
    <property type="match status" value="1"/>
</dbReference>
<dbReference type="GeneID" id="3021813"/>
<evidence type="ECO:0000256" key="18">
    <source>
        <dbReference type="RuleBase" id="RU003403"/>
    </source>
</evidence>
<evidence type="ECO:0000256" key="9">
    <source>
        <dbReference type="ARBA" id="ARBA00022792"/>
    </source>
</evidence>
<evidence type="ECO:0000259" key="19">
    <source>
        <dbReference type="Pfam" id="PF00361"/>
    </source>
</evidence>
<dbReference type="GO" id="GO:0006120">
    <property type="term" value="P:mitochondrial electron transport, NADH to ubiquinone"/>
    <property type="evidence" value="ECO:0007669"/>
    <property type="project" value="InterPro"/>
</dbReference>
<evidence type="ECO:0000256" key="6">
    <source>
        <dbReference type="ARBA" id="ARBA00022448"/>
    </source>
</evidence>
<reference evidence="20" key="1">
    <citation type="journal article" date="2004" name="Appl. Environ. Microbiol.">
        <title>Evolutionary relationships of primary prokaryotic endosymbionts of whiteflies and their hosts.</title>
        <authorList>
            <person name="Thao M.L."/>
            <person name="Baumann P."/>
        </authorList>
    </citation>
    <scope>NUCLEOTIDE SEQUENCE</scope>
</reference>
<evidence type="ECO:0000256" key="13">
    <source>
        <dbReference type="ARBA" id="ARBA00023027"/>
    </source>
</evidence>
<dbReference type="Pfam" id="PF00361">
    <property type="entry name" value="Proton_antipo_M"/>
    <property type="match status" value="1"/>
</dbReference>
<dbReference type="InterPro" id="IPR050175">
    <property type="entry name" value="Complex_I_Subunit_2"/>
</dbReference>
<dbReference type="RefSeq" id="YP_086827.1">
    <property type="nucleotide sequence ID" value="NC_006280.1"/>
</dbReference>
<comment type="subcellular location">
    <subcellularLocation>
        <location evidence="2 18">Mitochondrion inner membrane</location>
        <topology evidence="2 18">Multi-pass membrane protein</topology>
    </subcellularLocation>
</comment>
<accession>Q674M8</accession>
<feature type="transmembrane region" description="Helical" evidence="18">
    <location>
        <begin position="55"/>
        <end position="75"/>
    </location>
</feature>
<reference evidence="20" key="2">
    <citation type="journal article" date="2004" name="BMC Evol. Biol.">
        <title>Organization of the mitochondrial genomes of whiteflies, aphids, and psyllids (Hemiptera, Sternorrhyncha).</title>
        <authorList>
            <person name="Thao M.L."/>
            <person name="Baumann L."/>
            <person name="Baumann P."/>
        </authorList>
    </citation>
    <scope>NUCLEOTIDE SEQUENCE</scope>
</reference>
<keyword evidence="14 18" id="KW-0830">Ubiquinone</keyword>
<keyword evidence="13 18" id="KW-0520">NAD</keyword>
<comment type="function">
    <text evidence="1">Core subunit of the mitochondrial membrane respiratory chain NADH dehydrogenase (Complex I) that is believed to belong to the minimal assembly required for catalysis. Complex I functions in the transfer of electrons from NADH to the respiratory chain. The immediate electron acceptor for the enzyme is believed to be ubiquinone.</text>
</comment>
<sequence length="320" mass="36848">FKCFTSMAIVLFCFIGWSSNSWFMIWLMMELVLIMFMGFMACGCGYKTGELMIKYFITQVFISLFMTFLFIVFFFGGTGTMSQVSVFILMSKLGMFPFHGWMLAILGKVEWWGYYFMSAFLKLIPILLIYYSIDSQNLWFILVLGGSFGGVLGLNNLVVQKLFGYSSIVHLSWILASLLVGTGFFWCYMLSYMFMMYYIVVLCLSVGSYYVNHLKFNSSSFFVKLGFVLMVLSLGGFPPLLGFLFKWIVVISECMISDFVILSMLAGSTLALFFYLQLVYYFIMIYSLNTKWNKFNLFGTAGPGLFISLVGVMMIWFIWL</sequence>
<evidence type="ECO:0000313" key="20">
    <source>
        <dbReference type="EMBL" id="AAU14232.1"/>
    </source>
</evidence>
<feature type="transmembrane region" description="Helical" evidence="18">
    <location>
        <begin position="165"/>
        <end position="186"/>
    </location>
</feature>
<evidence type="ECO:0000256" key="7">
    <source>
        <dbReference type="ARBA" id="ARBA00022660"/>
    </source>
</evidence>
<evidence type="ECO:0000256" key="3">
    <source>
        <dbReference type="ARBA" id="ARBA00007012"/>
    </source>
</evidence>
<evidence type="ECO:0000256" key="5">
    <source>
        <dbReference type="ARBA" id="ARBA00021008"/>
    </source>
</evidence>
<keyword evidence="8 18" id="KW-0812">Transmembrane</keyword>
<evidence type="ECO:0000256" key="8">
    <source>
        <dbReference type="ARBA" id="ARBA00022692"/>
    </source>
</evidence>
<protein>
    <recommendedName>
        <fullName evidence="5 18">NADH-ubiquinone oxidoreductase chain 2</fullName>
        <ecNumber evidence="4 18">7.1.1.2</ecNumber>
    </recommendedName>
</protein>
<keyword evidence="16 18" id="KW-0472">Membrane</keyword>
<dbReference type="AlphaFoldDB" id="Q674M8"/>
<feature type="transmembrane region" description="Helical" evidence="18">
    <location>
        <begin position="113"/>
        <end position="133"/>
    </location>
</feature>
<feature type="transmembrane region" description="Helical" evidence="18">
    <location>
        <begin position="260"/>
        <end position="283"/>
    </location>
</feature>
<gene>
    <name evidence="20" type="primary">nd2</name>
</gene>
<evidence type="ECO:0000256" key="2">
    <source>
        <dbReference type="ARBA" id="ARBA00004448"/>
    </source>
</evidence>
<dbReference type="GO" id="GO:0005743">
    <property type="term" value="C:mitochondrial inner membrane"/>
    <property type="evidence" value="ECO:0007669"/>
    <property type="project" value="UniProtKB-SubCell"/>
</dbReference>
<organism evidence="20">
    <name type="scientific">Trialeurodes vaporariorum</name>
    <name type="common">Greenhouse whitefly</name>
    <name type="synonym">Aleyrodes vaporariorum</name>
    <dbReference type="NCBI Taxonomy" id="88556"/>
    <lineage>
        <taxon>Eukaryota</taxon>
        <taxon>Metazoa</taxon>
        <taxon>Ecdysozoa</taxon>
        <taxon>Arthropoda</taxon>
        <taxon>Hexapoda</taxon>
        <taxon>Insecta</taxon>
        <taxon>Pterygota</taxon>
        <taxon>Neoptera</taxon>
        <taxon>Paraneoptera</taxon>
        <taxon>Hemiptera</taxon>
        <taxon>Sternorrhyncha</taxon>
        <taxon>Aleyrodoidea</taxon>
        <taxon>Aleyrodidae</taxon>
        <taxon>Aleyrodinae</taxon>
        <taxon>Trialeurodes</taxon>
    </lineage>
</organism>
<evidence type="ECO:0000256" key="1">
    <source>
        <dbReference type="ARBA" id="ARBA00003257"/>
    </source>
</evidence>
<evidence type="ECO:0000256" key="10">
    <source>
        <dbReference type="ARBA" id="ARBA00022967"/>
    </source>
</evidence>
<feature type="transmembrane region" description="Helical" evidence="18">
    <location>
        <begin position="139"/>
        <end position="158"/>
    </location>
</feature>
<comment type="function">
    <text evidence="18">Core subunit of the mitochondrial membrane respiratory chain NADH dehydrogenase (Complex I) which catalyzes electron transfer from NADH through the respiratory chain, using ubiquinone as an electron acceptor. Essential for the catalytic activity and assembly of complex I.</text>
</comment>
<keyword evidence="15 18" id="KW-0496">Mitochondrion</keyword>
<dbReference type="PANTHER" id="PTHR46552:SF1">
    <property type="entry name" value="NADH-UBIQUINONE OXIDOREDUCTASE CHAIN 2"/>
    <property type="match status" value="1"/>
</dbReference>
<evidence type="ECO:0000256" key="16">
    <source>
        <dbReference type="ARBA" id="ARBA00023136"/>
    </source>
</evidence>
<dbReference type="InterPro" id="IPR003917">
    <property type="entry name" value="NADH_UbQ_OxRdtase_chain2"/>
</dbReference>
<evidence type="ECO:0000256" key="12">
    <source>
        <dbReference type="ARBA" id="ARBA00022989"/>
    </source>
</evidence>
<dbReference type="EMBL" id="AY521265">
    <property type="protein sequence ID" value="AAU14232.1"/>
    <property type="molecule type" value="Genomic_DNA"/>
</dbReference>
<comment type="catalytic activity">
    <reaction evidence="17 18">
        <text>a ubiquinone + NADH + 5 H(+)(in) = a ubiquinol + NAD(+) + 4 H(+)(out)</text>
        <dbReference type="Rhea" id="RHEA:29091"/>
        <dbReference type="Rhea" id="RHEA-COMP:9565"/>
        <dbReference type="Rhea" id="RHEA-COMP:9566"/>
        <dbReference type="ChEBI" id="CHEBI:15378"/>
        <dbReference type="ChEBI" id="CHEBI:16389"/>
        <dbReference type="ChEBI" id="CHEBI:17976"/>
        <dbReference type="ChEBI" id="CHEBI:57540"/>
        <dbReference type="ChEBI" id="CHEBI:57945"/>
        <dbReference type="EC" id="7.1.1.2"/>
    </reaction>
</comment>
<name>Q674M8_TRIVP</name>
<evidence type="ECO:0000256" key="17">
    <source>
        <dbReference type="ARBA" id="ARBA00049551"/>
    </source>
</evidence>
<feature type="transmembrane region" description="Helical" evidence="18">
    <location>
        <begin position="87"/>
        <end position="106"/>
    </location>
</feature>